<dbReference type="InterPro" id="IPR043128">
    <property type="entry name" value="Rev_trsase/Diguanyl_cyclase"/>
</dbReference>
<dbReference type="InterPro" id="IPR021109">
    <property type="entry name" value="Peptidase_aspartic_dom_sf"/>
</dbReference>
<reference evidence="2" key="1">
    <citation type="journal article" date="2016" name="Sci. Rep.">
        <title>Molecular characterization of firefly nuptial gifts: a multi-omics approach sheds light on postcopulatory sexual selection.</title>
        <authorList>
            <person name="Al-Wathiqui N."/>
            <person name="Fallon T.R."/>
            <person name="South A."/>
            <person name="Weng J.K."/>
            <person name="Lewis S.M."/>
        </authorList>
    </citation>
    <scope>NUCLEOTIDE SEQUENCE</scope>
</reference>
<evidence type="ECO:0000259" key="1">
    <source>
        <dbReference type="PROSITE" id="PS50878"/>
    </source>
</evidence>
<dbReference type="PROSITE" id="PS50878">
    <property type="entry name" value="RT_POL"/>
    <property type="match status" value="1"/>
</dbReference>
<protein>
    <recommendedName>
        <fullName evidence="1">Reverse transcriptase domain-containing protein</fullName>
    </recommendedName>
</protein>
<dbReference type="Pfam" id="PF00078">
    <property type="entry name" value="RVT_1"/>
    <property type="match status" value="1"/>
</dbReference>
<dbReference type="InterPro" id="IPR000477">
    <property type="entry name" value="RT_dom"/>
</dbReference>
<dbReference type="AlphaFoldDB" id="A0A1Y1LD52"/>
<dbReference type="Gene3D" id="3.30.70.270">
    <property type="match status" value="2"/>
</dbReference>
<feature type="domain" description="Reverse transcriptase" evidence="1">
    <location>
        <begin position="259"/>
        <end position="436"/>
    </location>
</feature>
<evidence type="ECO:0000313" key="2">
    <source>
        <dbReference type="EMBL" id="JAV71579.1"/>
    </source>
</evidence>
<name>A0A1Y1LD52_PHOPY</name>
<dbReference type="SUPFAM" id="SSF56672">
    <property type="entry name" value="DNA/RNA polymerases"/>
    <property type="match status" value="1"/>
</dbReference>
<dbReference type="CDD" id="cd01647">
    <property type="entry name" value="RT_LTR"/>
    <property type="match status" value="1"/>
</dbReference>
<dbReference type="PANTHER" id="PTHR37984:SF8">
    <property type="entry name" value="CCHC-TYPE DOMAIN-CONTAINING PROTEIN"/>
    <property type="match status" value="1"/>
</dbReference>
<accession>A0A1Y1LD52</accession>
<dbReference type="SUPFAM" id="SSF50630">
    <property type="entry name" value="Acid proteases"/>
    <property type="match status" value="1"/>
</dbReference>
<dbReference type="GO" id="GO:0071897">
    <property type="term" value="P:DNA biosynthetic process"/>
    <property type="evidence" value="ECO:0007669"/>
    <property type="project" value="UniProtKB-ARBA"/>
</dbReference>
<dbReference type="Gene3D" id="3.10.10.10">
    <property type="entry name" value="HIV Type 1 Reverse Transcriptase, subunit A, domain 1"/>
    <property type="match status" value="1"/>
</dbReference>
<dbReference type="FunFam" id="3.30.70.270:FF:000026">
    <property type="entry name" value="Transposon Ty3-G Gag-Pol polyprotein"/>
    <property type="match status" value="1"/>
</dbReference>
<dbReference type="CDD" id="cd09274">
    <property type="entry name" value="RNase_HI_RT_Ty3"/>
    <property type="match status" value="1"/>
</dbReference>
<sequence length="681" mass="77746">MSKVFVHSYGKCFAYGKTCKKCGNKNHFASTCYNNTTRQRNVHLIDDDKSNIDTNDFLYVGTIENNVKEVSELSWFTTLEINNQDINFKLDTGAMVNIVPVSVLKVINFDFHKIRKTNMKLCTYTQEPIPILGQCHLKCRHKNKQMDLLFYIANINNTPLLGLRACIDLGLLSKVETIQNSNNQGNNVDEKTVQVTKGSNEIKTLLEKHDHVFRGIGCLDKPYRIELKGKVEPVVHPVRKIPFSIRDNLKQSLERLVKEKIIEKSDESAEWVNAIVIIRKPNGSLRICLDPSDLNKFIKRHYLQIPTLEELTAKLVGTQYFSTLDATQGFLQIQLDEESTKLCTFGTPFGRYKFLRLPYGLTSAPEVFQERMNEIFGSIEGVNVYIDDIIVSGKTVGEHNARLEQVLKLASKFNLGFNFGKCKFLAEEVQYMGHKISKHGLEADNSKIEAIIKMPKPVNKEEIQRFLGLVTYVGKFIKNLSDKTAPLRSLLKKDVIFTWEKVHDKSFKDLKADMGKSPCLQFFDIKKPTTISVDASKSGMGAVLLQNGLPCAHSSRALTDAQIRYAQIEKELLAIWFGVEKFKQYVFGQHFTVETDHKPLLQIVNKPINLCPPRLQKILMQLRKYDFTLTYKRGKDLVIADTLSRAFINDKFFDEAIDIEMEAQVCLTAMYLNVTNEKKLL</sequence>
<dbReference type="InterPro" id="IPR050951">
    <property type="entry name" value="Retrovirus_Pol_polyprotein"/>
</dbReference>
<proteinExistence type="predicted"/>
<dbReference type="PANTHER" id="PTHR37984">
    <property type="entry name" value="PROTEIN CBG26694"/>
    <property type="match status" value="1"/>
</dbReference>
<organism evidence="2">
    <name type="scientific">Photinus pyralis</name>
    <name type="common">Common eastern firefly</name>
    <name type="synonym">Lampyris pyralis</name>
    <dbReference type="NCBI Taxonomy" id="7054"/>
    <lineage>
        <taxon>Eukaryota</taxon>
        <taxon>Metazoa</taxon>
        <taxon>Ecdysozoa</taxon>
        <taxon>Arthropoda</taxon>
        <taxon>Hexapoda</taxon>
        <taxon>Insecta</taxon>
        <taxon>Pterygota</taxon>
        <taxon>Neoptera</taxon>
        <taxon>Endopterygota</taxon>
        <taxon>Coleoptera</taxon>
        <taxon>Polyphaga</taxon>
        <taxon>Elateriformia</taxon>
        <taxon>Elateroidea</taxon>
        <taxon>Lampyridae</taxon>
        <taxon>Lampyrinae</taxon>
        <taxon>Photinus</taxon>
    </lineage>
</organism>
<dbReference type="CDD" id="cd05481">
    <property type="entry name" value="retropepsin_like_LTR_1"/>
    <property type="match status" value="1"/>
</dbReference>
<dbReference type="InterPro" id="IPR041577">
    <property type="entry name" value="RT_RNaseH_2"/>
</dbReference>
<dbReference type="Pfam" id="PF17919">
    <property type="entry name" value="RT_RNaseH_2"/>
    <property type="match status" value="1"/>
</dbReference>
<dbReference type="InterPro" id="IPR043502">
    <property type="entry name" value="DNA/RNA_pol_sf"/>
</dbReference>
<dbReference type="EMBL" id="GEZM01059005">
    <property type="protein sequence ID" value="JAV71579.1"/>
    <property type="molecule type" value="Transcribed_RNA"/>
</dbReference>